<evidence type="ECO:0000259" key="7">
    <source>
        <dbReference type="Pfam" id="PF02016"/>
    </source>
</evidence>
<feature type="active site" description="Charge relay system" evidence="6">
    <location>
        <position position="261"/>
    </location>
</feature>
<comment type="similarity">
    <text evidence="1">Belongs to the peptidase S66 family.</text>
</comment>
<dbReference type="GO" id="GO:0004180">
    <property type="term" value="F:carboxypeptidase activity"/>
    <property type="evidence" value="ECO:0007669"/>
    <property type="project" value="UniProtKB-KW"/>
</dbReference>
<evidence type="ECO:0000256" key="4">
    <source>
        <dbReference type="ARBA" id="ARBA00022801"/>
    </source>
</evidence>
<feature type="active site" description="Nucleophile" evidence="6">
    <location>
        <position position="106"/>
    </location>
</feature>
<dbReference type="AlphaFoldDB" id="A0A9D1FHX1"/>
<reference evidence="9" key="1">
    <citation type="submission" date="2020-10" db="EMBL/GenBank/DDBJ databases">
        <authorList>
            <person name="Gilroy R."/>
        </authorList>
    </citation>
    <scope>NUCLEOTIDE SEQUENCE</scope>
    <source>
        <strain evidence="9">CHK152-2871</strain>
    </source>
</reference>
<reference evidence="9" key="2">
    <citation type="journal article" date="2021" name="PeerJ">
        <title>Extensive microbial diversity within the chicken gut microbiome revealed by metagenomics and culture.</title>
        <authorList>
            <person name="Gilroy R."/>
            <person name="Ravi A."/>
            <person name="Getino M."/>
            <person name="Pursley I."/>
            <person name="Horton D.L."/>
            <person name="Alikhan N.F."/>
            <person name="Baker D."/>
            <person name="Gharbi K."/>
            <person name="Hall N."/>
            <person name="Watson M."/>
            <person name="Adriaenssens E.M."/>
            <person name="Foster-Nyarko E."/>
            <person name="Jarju S."/>
            <person name="Secka A."/>
            <person name="Antonio M."/>
            <person name="Oren A."/>
            <person name="Chaudhuri R.R."/>
            <person name="La Ragione R."/>
            <person name="Hildebrand F."/>
            <person name="Pallen M.J."/>
        </authorList>
    </citation>
    <scope>NUCLEOTIDE SEQUENCE</scope>
    <source>
        <strain evidence="9">CHK152-2871</strain>
    </source>
</reference>
<evidence type="ECO:0000256" key="1">
    <source>
        <dbReference type="ARBA" id="ARBA00010233"/>
    </source>
</evidence>
<feature type="domain" description="LD-carboxypeptidase N-terminal" evidence="7">
    <location>
        <begin position="9"/>
        <end position="125"/>
    </location>
</feature>
<dbReference type="CDD" id="cd07025">
    <property type="entry name" value="Peptidase_S66"/>
    <property type="match status" value="1"/>
</dbReference>
<evidence type="ECO:0000256" key="2">
    <source>
        <dbReference type="ARBA" id="ARBA00022645"/>
    </source>
</evidence>
<feature type="domain" description="LD-carboxypeptidase C-terminal" evidence="8">
    <location>
        <begin position="162"/>
        <end position="276"/>
    </location>
</feature>
<dbReference type="Proteomes" id="UP000886865">
    <property type="component" value="Unassembled WGS sequence"/>
</dbReference>
<keyword evidence="4" id="KW-0378">Hydrolase</keyword>
<dbReference type="InterPro" id="IPR040921">
    <property type="entry name" value="Peptidase_S66C"/>
</dbReference>
<feature type="active site" description="Charge relay system" evidence="6">
    <location>
        <position position="193"/>
    </location>
</feature>
<protein>
    <submittedName>
        <fullName evidence="9">LD-carboxypeptidase</fullName>
    </submittedName>
</protein>
<accession>A0A9D1FHX1</accession>
<dbReference type="Pfam" id="PF02016">
    <property type="entry name" value="Peptidase_S66"/>
    <property type="match status" value="1"/>
</dbReference>
<dbReference type="Gene3D" id="3.40.50.10740">
    <property type="entry name" value="Class I glutamine amidotransferase-like"/>
    <property type="match status" value="1"/>
</dbReference>
<organism evidence="9 10">
    <name type="scientific">Candidatus Galligastranaerophilus intestinavium</name>
    <dbReference type="NCBI Taxonomy" id="2840836"/>
    <lineage>
        <taxon>Bacteria</taxon>
        <taxon>Candidatus Galligastranaerophilus</taxon>
    </lineage>
</organism>
<keyword evidence="2" id="KW-0121">Carboxypeptidase</keyword>
<evidence type="ECO:0000259" key="8">
    <source>
        <dbReference type="Pfam" id="PF17676"/>
    </source>
</evidence>
<dbReference type="Pfam" id="PF17676">
    <property type="entry name" value="Peptidase_S66C"/>
    <property type="match status" value="1"/>
</dbReference>
<evidence type="ECO:0000313" key="10">
    <source>
        <dbReference type="Proteomes" id="UP000886865"/>
    </source>
</evidence>
<dbReference type="SUPFAM" id="SSF141986">
    <property type="entry name" value="LD-carboxypeptidase A C-terminal domain-like"/>
    <property type="match status" value="1"/>
</dbReference>
<gene>
    <name evidence="9" type="ORF">IAA86_03970</name>
</gene>
<dbReference type="Gene3D" id="3.50.30.60">
    <property type="entry name" value="LD-carboxypeptidase A C-terminal domain-like"/>
    <property type="match status" value="1"/>
</dbReference>
<dbReference type="PANTHER" id="PTHR30237">
    <property type="entry name" value="MURAMOYLTETRAPEPTIDE CARBOXYPEPTIDASE"/>
    <property type="match status" value="1"/>
</dbReference>
<keyword evidence="5" id="KW-0720">Serine protease</keyword>
<comment type="caution">
    <text evidence="9">The sequence shown here is derived from an EMBL/GenBank/DDBJ whole genome shotgun (WGS) entry which is preliminary data.</text>
</comment>
<dbReference type="InterPro" id="IPR003507">
    <property type="entry name" value="S66_fam"/>
</dbReference>
<proteinExistence type="inferred from homology"/>
<keyword evidence="3" id="KW-0645">Protease</keyword>
<evidence type="ECO:0000256" key="3">
    <source>
        <dbReference type="ARBA" id="ARBA00022670"/>
    </source>
</evidence>
<dbReference type="PANTHER" id="PTHR30237:SF2">
    <property type="entry name" value="MUREIN TETRAPEPTIDE CARBOXYPEPTIDASE"/>
    <property type="match status" value="1"/>
</dbReference>
<evidence type="ECO:0000313" key="9">
    <source>
        <dbReference type="EMBL" id="HIS74161.1"/>
    </source>
</evidence>
<name>A0A9D1FHX1_9BACT</name>
<dbReference type="InterPro" id="IPR029062">
    <property type="entry name" value="Class_I_gatase-like"/>
</dbReference>
<evidence type="ECO:0000256" key="6">
    <source>
        <dbReference type="PIRSR" id="PIRSR028757-1"/>
    </source>
</evidence>
<dbReference type="GO" id="GO:0006508">
    <property type="term" value="P:proteolysis"/>
    <property type="evidence" value="ECO:0007669"/>
    <property type="project" value="UniProtKB-KW"/>
</dbReference>
<dbReference type="SUPFAM" id="SSF52317">
    <property type="entry name" value="Class I glutamine amidotransferase-like"/>
    <property type="match status" value="1"/>
</dbReference>
<dbReference type="InterPro" id="IPR027461">
    <property type="entry name" value="Carboxypeptidase_A_C_sf"/>
</dbReference>
<dbReference type="PIRSF" id="PIRSF028757">
    <property type="entry name" value="LD-carboxypeptidase"/>
    <property type="match status" value="1"/>
</dbReference>
<sequence>MKLKAGDTIGIISPSGPISNKEIFFQKADELKNLGYKIKIFPNVFNQKGWLAGDDTERLSDLHAAFSDDECSAILCSRGGYGAIRLLDKIDFNIIRNNPKIFIGSSDATAFLATFYAQANLVSFHSLMLLNGFSKNDIDLINNQKEILPKKKHKIFIDGEAQGVLWGGNLSTIVSLFGSCNYLPDKEIILFLEDINEPLYKIDKMLIQIFRNLQLKNKIKGIVFGEFLGLKKEEEKQLENLLFEYSKMLNIPCVYGYDITHGKNNVTLPFGRCAKLLGAKICLL</sequence>
<evidence type="ECO:0000256" key="5">
    <source>
        <dbReference type="ARBA" id="ARBA00022825"/>
    </source>
</evidence>
<dbReference type="GO" id="GO:0008236">
    <property type="term" value="F:serine-type peptidase activity"/>
    <property type="evidence" value="ECO:0007669"/>
    <property type="project" value="UniProtKB-KW"/>
</dbReference>
<dbReference type="InterPro" id="IPR027478">
    <property type="entry name" value="LdcA_N"/>
</dbReference>
<dbReference type="InterPro" id="IPR040449">
    <property type="entry name" value="Peptidase_S66_N"/>
</dbReference>
<dbReference type="EMBL" id="DVJQ01000034">
    <property type="protein sequence ID" value="HIS74161.1"/>
    <property type="molecule type" value="Genomic_DNA"/>
</dbReference>